<evidence type="ECO:0000256" key="5">
    <source>
        <dbReference type="PROSITE-ProRule" id="PRU00169"/>
    </source>
</evidence>
<protein>
    <recommendedName>
        <fullName evidence="6">Response regulatory domain-containing protein</fullName>
    </recommendedName>
</protein>
<dbReference type="GO" id="GO:0006935">
    <property type="term" value="P:chemotaxis"/>
    <property type="evidence" value="ECO:0007669"/>
    <property type="project" value="UniProtKB-KW"/>
</dbReference>
<keyword evidence="4" id="KW-0283">Flagellar rotation</keyword>
<dbReference type="GO" id="GO:0097588">
    <property type="term" value="P:archaeal or bacterial-type flagellum-dependent cell motility"/>
    <property type="evidence" value="ECO:0007669"/>
    <property type="project" value="UniProtKB-KW"/>
</dbReference>
<organism evidence="7 8">
    <name type="scientific">Candidatus Marinarcus aquaticus</name>
    <dbReference type="NCBI Taxonomy" id="2044504"/>
    <lineage>
        <taxon>Bacteria</taxon>
        <taxon>Pseudomonadati</taxon>
        <taxon>Campylobacterota</taxon>
        <taxon>Epsilonproteobacteria</taxon>
        <taxon>Campylobacterales</taxon>
        <taxon>Arcobacteraceae</taxon>
        <taxon>Candidatus Marinarcus</taxon>
    </lineage>
</organism>
<keyword evidence="3 5" id="KW-0597">Phosphoprotein</keyword>
<dbReference type="GO" id="GO:0000160">
    <property type="term" value="P:phosphorelay signal transduction system"/>
    <property type="evidence" value="ECO:0007669"/>
    <property type="project" value="InterPro"/>
</dbReference>
<keyword evidence="8" id="KW-1185">Reference proteome</keyword>
<proteinExistence type="predicted"/>
<dbReference type="Pfam" id="PF00072">
    <property type="entry name" value="Response_reg"/>
    <property type="match status" value="1"/>
</dbReference>
<dbReference type="Proteomes" id="UP000290657">
    <property type="component" value="Unassembled WGS sequence"/>
</dbReference>
<dbReference type="EMBL" id="PDKN01000006">
    <property type="protein sequence ID" value="RXJ56179.1"/>
    <property type="molecule type" value="Genomic_DNA"/>
</dbReference>
<evidence type="ECO:0000256" key="3">
    <source>
        <dbReference type="ARBA" id="ARBA00022553"/>
    </source>
</evidence>
<dbReference type="CDD" id="cd00156">
    <property type="entry name" value="REC"/>
    <property type="match status" value="1"/>
</dbReference>
<accession>A0A4Q0XQ64</accession>
<evidence type="ECO:0000256" key="4">
    <source>
        <dbReference type="ARBA" id="ARBA00022779"/>
    </source>
</evidence>
<evidence type="ECO:0000259" key="6">
    <source>
        <dbReference type="PROSITE" id="PS50110"/>
    </source>
</evidence>
<dbReference type="Gene3D" id="3.40.50.2300">
    <property type="match status" value="1"/>
</dbReference>
<sequence>METSKIKSDLRNITLLVAEDGEDIINIMDRTFQMLVKKILLASDGEIALESFKSNRPDVVITDLRMPNLDGKALVKEIRKIDKDVPIIVITAYKDDLNEEEQKEVSAIFEKPINFIKLVTQLDESIQGLSK</sequence>
<evidence type="ECO:0000256" key="2">
    <source>
        <dbReference type="ARBA" id="ARBA00022500"/>
    </source>
</evidence>
<feature type="domain" description="Response regulatory" evidence="6">
    <location>
        <begin position="14"/>
        <end position="126"/>
    </location>
</feature>
<comment type="caution">
    <text evidence="7">The sequence shown here is derived from an EMBL/GenBank/DDBJ whole genome shotgun (WGS) entry which is preliminary data.</text>
</comment>
<dbReference type="RefSeq" id="WP_128996521.1">
    <property type="nucleotide sequence ID" value="NZ_PDKN01000006.1"/>
</dbReference>
<feature type="modified residue" description="4-aspartylphosphate" evidence="5">
    <location>
        <position position="63"/>
    </location>
</feature>
<dbReference type="PROSITE" id="PS50110">
    <property type="entry name" value="RESPONSE_REGULATORY"/>
    <property type="match status" value="1"/>
</dbReference>
<dbReference type="InterPro" id="IPR011006">
    <property type="entry name" value="CheY-like_superfamily"/>
</dbReference>
<dbReference type="AlphaFoldDB" id="A0A4Q0XQ64"/>
<evidence type="ECO:0000313" key="7">
    <source>
        <dbReference type="EMBL" id="RXJ56179.1"/>
    </source>
</evidence>
<dbReference type="OrthoDB" id="9800029at2"/>
<dbReference type="SMART" id="SM00448">
    <property type="entry name" value="REC"/>
    <property type="match status" value="1"/>
</dbReference>
<dbReference type="InterPro" id="IPR001789">
    <property type="entry name" value="Sig_transdc_resp-reg_receiver"/>
</dbReference>
<name>A0A4Q0XQ64_9BACT</name>
<reference evidence="7 8" key="1">
    <citation type="submission" date="2017-10" db="EMBL/GenBank/DDBJ databases">
        <title>Genomics of the genus Arcobacter.</title>
        <authorList>
            <person name="Perez-Cataluna A."/>
            <person name="Figueras M.J."/>
        </authorList>
    </citation>
    <scope>NUCLEOTIDE SEQUENCE [LARGE SCALE GENOMIC DNA]</scope>
    <source>
        <strain evidence="7 8">CECT 8987</strain>
    </source>
</reference>
<dbReference type="SUPFAM" id="SSF52172">
    <property type="entry name" value="CheY-like"/>
    <property type="match status" value="1"/>
</dbReference>
<gene>
    <name evidence="7" type="ORF">CRV04_09005</name>
</gene>
<dbReference type="InterPro" id="IPR050595">
    <property type="entry name" value="Bact_response_regulator"/>
</dbReference>
<dbReference type="PANTHER" id="PTHR44591">
    <property type="entry name" value="STRESS RESPONSE REGULATOR PROTEIN 1"/>
    <property type="match status" value="1"/>
</dbReference>
<evidence type="ECO:0000313" key="8">
    <source>
        <dbReference type="Proteomes" id="UP000290657"/>
    </source>
</evidence>
<keyword evidence="2" id="KW-0145">Chemotaxis</keyword>
<evidence type="ECO:0000256" key="1">
    <source>
        <dbReference type="ARBA" id="ARBA00001946"/>
    </source>
</evidence>
<comment type="cofactor">
    <cofactor evidence="1">
        <name>Mg(2+)</name>
        <dbReference type="ChEBI" id="CHEBI:18420"/>
    </cofactor>
</comment>
<dbReference type="PANTHER" id="PTHR44591:SF3">
    <property type="entry name" value="RESPONSE REGULATORY DOMAIN-CONTAINING PROTEIN"/>
    <property type="match status" value="1"/>
</dbReference>